<evidence type="ECO:0000256" key="1">
    <source>
        <dbReference type="ARBA" id="ARBA00001946"/>
    </source>
</evidence>
<dbReference type="Gene3D" id="2.60.200.40">
    <property type="match status" value="1"/>
</dbReference>
<evidence type="ECO:0000256" key="3">
    <source>
        <dbReference type="ARBA" id="ARBA00022679"/>
    </source>
</evidence>
<sequence length="282" mass="28962">MRAVLAVHPGSGGGAAERLKGVVAARLRERVDRLELWTGDPAGAAGGDLLVVLGGDGAVHQAVQVCAGTGTALAVLPAGGGNDFARALGIPLDPLRALDTLLDALASGRRRVLDLGRADDGCWFATVLCAGFDAAVARLAAALRWPTGPHRYDVAVVGELARFRPKPVALSFDGDRWELEATLVAVGNTGYYGGGIPVCPAADPGDGLFDITVVGRAGRADLIRLLPRLRTGAHLAHPAVRTVRAREVLIEGNGWPVVADGEPAGTVPVSVRCVPGALAIVL</sequence>
<dbReference type="SUPFAM" id="SSF111331">
    <property type="entry name" value="NAD kinase/diacylglycerol kinase-like"/>
    <property type="match status" value="1"/>
</dbReference>
<dbReference type="InterPro" id="IPR016064">
    <property type="entry name" value="NAD/diacylglycerol_kinase_sf"/>
</dbReference>
<reference evidence="10 11" key="2">
    <citation type="submission" date="2019-08" db="EMBL/GenBank/DDBJ databases">
        <title>Amycolatopsis acidicola sp. nov., isolated from peat swamp forest soil.</title>
        <authorList>
            <person name="Srisuk N."/>
        </authorList>
    </citation>
    <scope>NUCLEOTIDE SEQUENCE [LARGE SCALE GENOMIC DNA]</scope>
    <source>
        <strain evidence="10 11">TBRC 6029</strain>
    </source>
</reference>
<dbReference type="InterPro" id="IPR045540">
    <property type="entry name" value="YegS/DAGK_C"/>
</dbReference>
<dbReference type="RefSeq" id="WP_144590566.1">
    <property type="nucleotide sequence ID" value="NZ_VJWX01000234.1"/>
</dbReference>
<keyword evidence="8" id="KW-1208">Phospholipid metabolism</keyword>
<evidence type="ECO:0000313" key="11">
    <source>
        <dbReference type="Proteomes" id="UP000320011"/>
    </source>
</evidence>
<dbReference type="GO" id="GO:0004143">
    <property type="term" value="F:ATP-dependent diacylglycerol kinase activity"/>
    <property type="evidence" value="ECO:0007669"/>
    <property type="project" value="TreeGrafter"/>
</dbReference>
<keyword evidence="5 10" id="KW-0418">Kinase</keyword>
<dbReference type="Pfam" id="PF19279">
    <property type="entry name" value="YegS_C"/>
    <property type="match status" value="1"/>
</dbReference>
<keyword evidence="7" id="KW-0594">Phospholipid biosynthesis</keyword>
<dbReference type="PANTHER" id="PTHR12358">
    <property type="entry name" value="SPHINGOSINE KINASE"/>
    <property type="match status" value="1"/>
</dbReference>
<comment type="similarity">
    <text evidence="2">Belongs to the diacylglycerol/lipid kinase family.</text>
</comment>
<dbReference type="Gene3D" id="3.40.50.10330">
    <property type="entry name" value="Probable inorganic polyphosphate/atp-NAD kinase, domain 1"/>
    <property type="match status" value="1"/>
</dbReference>
<dbReference type="PANTHER" id="PTHR12358:SF106">
    <property type="entry name" value="LIPID KINASE YEGS"/>
    <property type="match status" value="1"/>
</dbReference>
<evidence type="ECO:0000256" key="7">
    <source>
        <dbReference type="ARBA" id="ARBA00023209"/>
    </source>
</evidence>
<dbReference type="InterPro" id="IPR001206">
    <property type="entry name" value="Diacylglycerol_kinase_cat_dom"/>
</dbReference>
<name>A0A558C693_9PSEU</name>
<keyword evidence="4" id="KW-0547">Nucleotide-binding</keyword>
<keyword evidence="3" id="KW-0808">Transferase</keyword>
<dbReference type="Proteomes" id="UP000320011">
    <property type="component" value="Unassembled WGS sequence"/>
</dbReference>
<evidence type="ECO:0000256" key="5">
    <source>
        <dbReference type="ARBA" id="ARBA00022777"/>
    </source>
</evidence>
<keyword evidence="7" id="KW-0443">Lipid metabolism</keyword>
<evidence type="ECO:0000256" key="4">
    <source>
        <dbReference type="ARBA" id="ARBA00022741"/>
    </source>
</evidence>
<accession>A0A558C693</accession>
<dbReference type="GO" id="GO:0005886">
    <property type="term" value="C:plasma membrane"/>
    <property type="evidence" value="ECO:0007669"/>
    <property type="project" value="TreeGrafter"/>
</dbReference>
<dbReference type="EMBL" id="VJWX01000234">
    <property type="protein sequence ID" value="TVT44142.1"/>
    <property type="molecule type" value="Genomic_DNA"/>
</dbReference>
<dbReference type="SMART" id="SM00046">
    <property type="entry name" value="DAGKc"/>
    <property type="match status" value="1"/>
</dbReference>
<organism evidence="10 11">
    <name type="scientific">Amycolatopsis rhizosphaerae</name>
    <dbReference type="NCBI Taxonomy" id="2053003"/>
    <lineage>
        <taxon>Bacteria</taxon>
        <taxon>Bacillati</taxon>
        <taxon>Actinomycetota</taxon>
        <taxon>Actinomycetes</taxon>
        <taxon>Pseudonocardiales</taxon>
        <taxon>Pseudonocardiaceae</taxon>
        <taxon>Amycolatopsis</taxon>
    </lineage>
</organism>
<protein>
    <submittedName>
        <fullName evidence="10">Sphingosine kinase</fullName>
    </submittedName>
</protein>
<keyword evidence="11" id="KW-1185">Reference proteome</keyword>
<evidence type="ECO:0000313" key="10">
    <source>
        <dbReference type="EMBL" id="TVT44142.1"/>
    </source>
</evidence>
<comment type="caution">
    <text evidence="10">The sequence shown here is derived from an EMBL/GenBank/DDBJ whole genome shotgun (WGS) entry which is preliminary data.</text>
</comment>
<feature type="domain" description="DAGKc" evidence="9">
    <location>
        <begin position="1"/>
        <end position="122"/>
    </location>
</feature>
<proteinExistence type="inferred from homology"/>
<dbReference type="Pfam" id="PF00781">
    <property type="entry name" value="DAGK_cat"/>
    <property type="match status" value="1"/>
</dbReference>
<dbReference type="InterPro" id="IPR017438">
    <property type="entry name" value="ATP-NAD_kinase_N"/>
</dbReference>
<dbReference type="InterPro" id="IPR050187">
    <property type="entry name" value="Lipid_Phosphate_FormReg"/>
</dbReference>
<evidence type="ECO:0000256" key="2">
    <source>
        <dbReference type="ARBA" id="ARBA00005983"/>
    </source>
</evidence>
<reference evidence="10 11" key="1">
    <citation type="submission" date="2019-07" db="EMBL/GenBank/DDBJ databases">
        <authorList>
            <person name="Duangmal K."/>
            <person name="Teo W.F.A."/>
        </authorList>
    </citation>
    <scope>NUCLEOTIDE SEQUENCE [LARGE SCALE GENOMIC DNA]</scope>
    <source>
        <strain evidence="10 11">TBRC 6029</strain>
    </source>
</reference>
<evidence type="ECO:0000259" key="9">
    <source>
        <dbReference type="PROSITE" id="PS50146"/>
    </source>
</evidence>
<dbReference type="GO" id="GO:0005524">
    <property type="term" value="F:ATP binding"/>
    <property type="evidence" value="ECO:0007669"/>
    <property type="project" value="UniProtKB-KW"/>
</dbReference>
<keyword evidence="7" id="KW-0444">Lipid biosynthesis</keyword>
<dbReference type="OrthoDB" id="142078at2"/>
<dbReference type="AlphaFoldDB" id="A0A558C693"/>
<comment type="cofactor">
    <cofactor evidence="1">
        <name>Mg(2+)</name>
        <dbReference type="ChEBI" id="CHEBI:18420"/>
    </cofactor>
</comment>
<evidence type="ECO:0000256" key="8">
    <source>
        <dbReference type="ARBA" id="ARBA00023264"/>
    </source>
</evidence>
<dbReference type="PROSITE" id="PS50146">
    <property type="entry name" value="DAGK"/>
    <property type="match status" value="1"/>
</dbReference>
<keyword evidence="6" id="KW-0067">ATP-binding</keyword>
<evidence type="ECO:0000256" key="6">
    <source>
        <dbReference type="ARBA" id="ARBA00022840"/>
    </source>
</evidence>
<dbReference type="GO" id="GO:0008654">
    <property type="term" value="P:phospholipid biosynthetic process"/>
    <property type="evidence" value="ECO:0007669"/>
    <property type="project" value="UniProtKB-KW"/>
</dbReference>
<gene>
    <name evidence="10" type="ORF">FNH05_21805</name>
</gene>